<reference evidence="15" key="1">
    <citation type="submission" date="2013-05" db="EMBL/GenBank/DDBJ databases">
        <authorList>
            <person name="Yim A.K.Y."/>
            <person name="Chan T.F."/>
            <person name="Ji K.M."/>
            <person name="Liu X.Y."/>
            <person name="Zhou J.W."/>
            <person name="Li R.Q."/>
            <person name="Yang K.Y."/>
            <person name="Li J."/>
            <person name="Li M."/>
            <person name="Law P.T.W."/>
            <person name="Wu Y.L."/>
            <person name="Cai Z.L."/>
            <person name="Qin H."/>
            <person name="Bao Y."/>
            <person name="Leung R.K.K."/>
            <person name="Ng P.K.S."/>
            <person name="Zou J."/>
            <person name="Zhong X.J."/>
            <person name="Ran P.X."/>
            <person name="Zhong N.S."/>
            <person name="Liu Z.G."/>
            <person name="Tsui S.K.W."/>
        </authorList>
    </citation>
    <scope>NUCLEOTIDE SEQUENCE</scope>
    <source>
        <strain evidence="15">Derf</strain>
        <tissue evidence="15">Whole organism</tissue>
    </source>
</reference>
<evidence type="ECO:0000256" key="2">
    <source>
        <dbReference type="ARBA" id="ARBA00004651"/>
    </source>
</evidence>
<keyword evidence="9" id="KW-0675">Receptor</keyword>
<evidence type="ECO:0000313" key="15">
    <source>
        <dbReference type="EMBL" id="KAH9530357.1"/>
    </source>
</evidence>
<feature type="transmembrane region" description="Helical" evidence="14">
    <location>
        <begin position="600"/>
        <end position="629"/>
    </location>
</feature>
<comment type="caution">
    <text evidence="15">The sequence shown here is derived from an EMBL/GenBank/DDBJ whole genome shotgun (WGS) entry which is preliminary data.</text>
</comment>
<organism evidence="15 16">
    <name type="scientific">Dermatophagoides farinae</name>
    <name type="common">American house dust mite</name>
    <dbReference type="NCBI Taxonomy" id="6954"/>
    <lineage>
        <taxon>Eukaryota</taxon>
        <taxon>Metazoa</taxon>
        <taxon>Ecdysozoa</taxon>
        <taxon>Arthropoda</taxon>
        <taxon>Chelicerata</taxon>
        <taxon>Arachnida</taxon>
        <taxon>Acari</taxon>
        <taxon>Acariformes</taxon>
        <taxon>Sarcoptiformes</taxon>
        <taxon>Astigmata</taxon>
        <taxon>Psoroptidia</taxon>
        <taxon>Analgoidea</taxon>
        <taxon>Pyroglyphidae</taxon>
        <taxon>Dermatophagoidinae</taxon>
        <taxon>Dermatophagoides</taxon>
    </lineage>
</organism>
<keyword evidence="16" id="KW-1185">Reference proteome</keyword>
<reference evidence="15" key="2">
    <citation type="journal article" date="2022" name="Res Sq">
        <title>Comparative Genomics Reveals Insights into the Divergent Evolution of Astigmatic Mites and Household Pest Adaptations.</title>
        <authorList>
            <person name="Xiong Q."/>
            <person name="Wan A.T.-Y."/>
            <person name="Liu X.-Y."/>
            <person name="Fung C.S.-H."/>
            <person name="Xiao X."/>
            <person name="Malainual N."/>
            <person name="Hou J."/>
            <person name="Wang L."/>
            <person name="Wang M."/>
            <person name="Yang K."/>
            <person name="Cui Y."/>
            <person name="Leung E."/>
            <person name="Nong W."/>
            <person name="Shin S.-K."/>
            <person name="Au S."/>
            <person name="Jeong K.Y."/>
            <person name="Chew F.T."/>
            <person name="Hui J."/>
            <person name="Leung T.F."/>
            <person name="Tungtrongchitr A."/>
            <person name="Zhong N."/>
            <person name="Liu Z."/>
            <person name="Tsui S."/>
        </authorList>
    </citation>
    <scope>NUCLEOTIDE SEQUENCE</scope>
    <source>
        <strain evidence="15">Derf</strain>
        <tissue evidence="15">Whole organism</tissue>
    </source>
</reference>
<dbReference type="GO" id="GO:0005737">
    <property type="term" value="C:cytoplasm"/>
    <property type="evidence" value="ECO:0007669"/>
    <property type="project" value="TreeGrafter"/>
</dbReference>
<evidence type="ECO:0000256" key="13">
    <source>
        <dbReference type="SAM" id="MobiDB-lite"/>
    </source>
</evidence>
<comment type="similarity">
    <text evidence="3">Belongs to the CD36 family.</text>
</comment>
<feature type="compositionally biased region" description="Low complexity" evidence="13">
    <location>
        <begin position="656"/>
        <end position="670"/>
    </location>
</feature>
<evidence type="ECO:0000256" key="6">
    <source>
        <dbReference type="ARBA" id="ARBA00022989"/>
    </source>
</evidence>
<name>A0A922IG41_DERFA</name>
<feature type="region of interest" description="Disordered" evidence="13">
    <location>
        <begin position="106"/>
        <end position="141"/>
    </location>
</feature>
<evidence type="ECO:0000256" key="9">
    <source>
        <dbReference type="ARBA" id="ARBA00023170"/>
    </source>
</evidence>
<accession>A0A922IG41</accession>
<keyword evidence="8" id="KW-1015">Disulfide bond</keyword>
<evidence type="ECO:0000313" key="16">
    <source>
        <dbReference type="Proteomes" id="UP000790347"/>
    </source>
</evidence>
<gene>
    <name evidence="15" type="primary">scav-3_2</name>
    <name evidence="15" type="ORF">DERF_004168</name>
</gene>
<evidence type="ECO:0000256" key="12">
    <source>
        <dbReference type="ARBA" id="ARBA00042244"/>
    </source>
</evidence>
<comment type="subcellular location">
    <subcellularLocation>
        <location evidence="2">Cell membrane</location>
        <topology evidence="2">Multi-pass membrane protein</topology>
    </subcellularLocation>
    <subcellularLocation>
        <location evidence="1">Membrane</location>
        <location evidence="1">Caveola</location>
        <topology evidence="1">Multi-pass membrane protein</topology>
    </subcellularLocation>
</comment>
<dbReference type="PRINTS" id="PR01609">
    <property type="entry name" value="CD36FAMILY"/>
</dbReference>
<evidence type="ECO:0000256" key="10">
    <source>
        <dbReference type="ARBA" id="ARBA00023180"/>
    </source>
</evidence>
<dbReference type="PANTHER" id="PTHR11923">
    <property type="entry name" value="SCAVENGER RECEPTOR CLASS B TYPE-1 SR-B1"/>
    <property type="match status" value="1"/>
</dbReference>
<keyword evidence="5 14" id="KW-0812">Transmembrane</keyword>
<evidence type="ECO:0000256" key="4">
    <source>
        <dbReference type="ARBA" id="ARBA00022475"/>
    </source>
</evidence>
<dbReference type="EMBL" id="ASGP02000001">
    <property type="protein sequence ID" value="KAH9530357.1"/>
    <property type="molecule type" value="Genomic_DNA"/>
</dbReference>
<feature type="region of interest" description="Disordered" evidence="13">
    <location>
        <begin position="215"/>
        <end position="245"/>
    </location>
</feature>
<keyword evidence="7 14" id="KW-0472">Membrane</keyword>
<keyword evidence="6 14" id="KW-1133">Transmembrane helix</keyword>
<evidence type="ECO:0000256" key="8">
    <source>
        <dbReference type="ARBA" id="ARBA00023157"/>
    </source>
</evidence>
<feature type="compositionally biased region" description="Basic and acidic residues" evidence="13">
    <location>
        <begin position="124"/>
        <end position="141"/>
    </location>
</feature>
<feature type="compositionally biased region" description="Basic and acidic residues" evidence="13">
    <location>
        <begin position="676"/>
        <end position="687"/>
    </location>
</feature>
<dbReference type="Proteomes" id="UP000790347">
    <property type="component" value="Unassembled WGS sequence"/>
</dbReference>
<evidence type="ECO:0000256" key="11">
    <source>
        <dbReference type="ARBA" id="ARBA00040821"/>
    </source>
</evidence>
<dbReference type="InterPro" id="IPR002159">
    <property type="entry name" value="CD36_fam"/>
</dbReference>
<dbReference type="AlphaFoldDB" id="A0A922IG41"/>
<evidence type="ECO:0000256" key="14">
    <source>
        <dbReference type="SAM" id="Phobius"/>
    </source>
</evidence>
<keyword evidence="4" id="KW-1003">Cell membrane</keyword>
<dbReference type="PANTHER" id="PTHR11923:SF110">
    <property type="entry name" value="SCAVENGER RECEPTOR CLASS B MEMBER 1"/>
    <property type="match status" value="1"/>
</dbReference>
<dbReference type="GO" id="GO:0005044">
    <property type="term" value="F:scavenger receptor activity"/>
    <property type="evidence" value="ECO:0007669"/>
    <property type="project" value="TreeGrafter"/>
</dbReference>
<keyword evidence="10" id="KW-0325">Glycoprotein</keyword>
<evidence type="ECO:0000256" key="7">
    <source>
        <dbReference type="ARBA" id="ARBA00023136"/>
    </source>
</evidence>
<evidence type="ECO:0000256" key="5">
    <source>
        <dbReference type="ARBA" id="ARBA00022692"/>
    </source>
</evidence>
<proteinExistence type="inferred from homology"/>
<dbReference type="GO" id="GO:0005901">
    <property type="term" value="C:caveola"/>
    <property type="evidence" value="ECO:0007669"/>
    <property type="project" value="UniProtKB-SubCell"/>
</dbReference>
<feature type="region of interest" description="Disordered" evidence="13">
    <location>
        <begin position="645"/>
        <end position="687"/>
    </location>
</feature>
<sequence>MERPPTESIDINLFQDDFENIGQEFLKSVVSIFSFFTQDLEKEFLLTKEATYAYGQGRPRPIQTWLNGKELFGCIWCNHFSFYPNHMILHIIMDCMKKLTNITNDNGHKNRHNSRINETPKQSIDYHHCHPIDHQPDTSRKHEIRSFDIMSLLNQKDRKSSIEDHDHDDDYNNNQDVDIEIDVETLDDDNNNNNNNDDSGSMIAAYKIPTMMMMNNNMNGQKRSKRSSSIPTRPPLSSSSIVSNQYQTPSSVDELLFSGYKSELLCELKRILPKQVPSCYFSLMSNQNDTWSEPYVQYTGHDQIDRLTTIISFNGSSKLNYWRTDKCNQINGTQNGELFPPAGQFGQHKIYQFFRPDFCRTFNLTLNETNIQSDVGSLRTDRFHLDRHSFMNSIDYPPNSCYQSKLSSIKMAATTTTTTTNASTAATAMDNDEKQRWKRTIDQLLKTFKLDSKEINHLLHNQNSTESIDDNKATMIMKQPVIKPSGVFDISACQQGAPIFIYNDISLPHFLDASDYYRKQLNGLHPNRTKHESYIDIEPQTGTPVDFIARIQVNVDLQTAGTSQPKMASLIMPTMWQSLTIHITQEIANTIEQQTKQPRIIAYTVAALILIIGSIMLIYSIFVCVLYYWHRHHLDDDYNEFINDDNDQTSDPLITNNNNNEQRQQQPQSNEIMTSTDHDDKYNGYKF</sequence>
<dbReference type="Pfam" id="PF01130">
    <property type="entry name" value="CD36"/>
    <property type="match status" value="1"/>
</dbReference>
<protein>
    <recommendedName>
        <fullName evidence="11">Scavenger receptor class B member 1</fullName>
    </recommendedName>
    <alternativeName>
        <fullName evidence="12">SR-BI</fullName>
    </alternativeName>
</protein>
<evidence type="ECO:0000256" key="1">
    <source>
        <dbReference type="ARBA" id="ARBA00004189"/>
    </source>
</evidence>
<evidence type="ECO:0000256" key="3">
    <source>
        <dbReference type="ARBA" id="ARBA00010532"/>
    </source>
</evidence>
<feature type="compositionally biased region" description="Polar residues" evidence="13">
    <location>
        <begin position="227"/>
        <end position="245"/>
    </location>
</feature>